<dbReference type="InterPro" id="IPR036388">
    <property type="entry name" value="WH-like_DNA-bd_sf"/>
</dbReference>
<evidence type="ECO:0000256" key="3">
    <source>
        <dbReference type="ARBA" id="ARBA00022553"/>
    </source>
</evidence>
<dbReference type="GO" id="GO:0006357">
    <property type="term" value="P:regulation of transcription by RNA polymerase II"/>
    <property type="evidence" value="ECO:0007669"/>
    <property type="project" value="TreeGrafter"/>
</dbReference>
<dbReference type="GO" id="GO:0000978">
    <property type="term" value="F:RNA polymerase II cis-regulatory region sequence-specific DNA binding"/>
    <property type="evidence" value="ECO:0007669"/>
    <property type="project" value="TreeGrafter"/>
</dbReference>
<dbReference type="SUPFAM" id="SSF46785">
    <property type="entry name" value="Winged helix' DNA-binding domain"/>
    <property type="match status" value="1"/>
</dbReference>
<evidence type="ECO:0000256" key="4">
    <source>
        <dbReference type="ARBA" id="ARBA00023015"/>
    </source>
</evidence>
<evidence type="ECO:0000256" key="6">
    <source>
        <dbReference type="ARBA" id="ARBA00023125"/>
    </source>
</evidence>
<dbReference type="GO" id="GO:0005634">
    <property type="term" value="C:nucleus"/>
    <property type="evidence" value="ECO:0007669"/>
    <property type="project" value="UniProtKB-SubCell"/>
</dbReference>
<keyword evidence="3" id="KW-0597">Phosphoprotein</keyword>
<name>A0A9R0TW66_TRITD</name>
<feature type="compositionally biased region" description="Low complexity" evidence="10">
    <location>
        <begin position="146"/>
        <end position="174"/>
    </location>
</feature>
<evidence type="ECO:0000256" key="7">
    <source>
        <dbReference type="ARBA" id="ARBA00023163"/>
    </source>
</evidence>
<evidence type="ECO:0000256" key="1">
    <source>
        <dbReference type="ARBA" id="ARBA00004123"/>
    </source>
</evidence>
<accession>A0A9R0TW66</accession>
<dbReference type="PROSITE" id="PS00434">
    <property type="entry name" value="HSF_DOMAIN"/>
    <property type="match status" value="1"/>
</dbReference>
<dbReference type="PANTHER" id="PTHR10015:SF285">
    <property type="entry name" value="HEAT STRESS TRANSCRIPTION FACTOR B-3"/>
    <property type="match status" value="1"/>
</dbReference>
<dbReference type="Pfam" id="PF00447">
    <property type="entry name" value="HSF_DNA-bind"/>
    <property type="match status" value="1"/>
</dbReference>
<protein>
    <recommendedName>
        <fullName evidence="11">HSF-type DNA-binding domain-containing protein</fullName>
    </recommendedName>
</protein>
<evidence type="ECO:0000259" key="11">
    <source>
        <dbReference type="PROSITE" id="PS00434"/>
    </source>
</evidence>
<feature type="region of interest" description="Disordered" evidence="10">
    <location>
        <begin position="108"/>
        <end position="178"/>
    </location>
</feature>
<dbReference type="Proteomes" id="UP000324705">
    <property type="component" value="Chromosome 5A"/>
</dbReference>
<feature type="domain" description="HSF-type DNA-binding" evidence="11">
    <location>
        <begin position="66"/>
        <end position="90"/>
    </location>
</feature>
<dbReference type="InterPro" id="IPR000232">
    <property type="entry name" value="HSF_DNA-bd"/>
</dbReference>
<feature type="compositionally biased region" description="Gly residues" evidence="10">
    <location>
        <begin position="12"/>
        <end position="24"/>
    </location>
</feature>
<organism evidence="12 13">
    <name type="scientific">Triticum turgidum subsp. durum</name>
    <name type="common">Durum wheat</name>
    <name type="synonym">Triticum durum</name>
    <dbReference type="NCBI Taxonomy" id="4567"/>
    <lineage>
        <taxon>Eukaryota</taxon>
        <taxon>Viridiplantae</taxon>
        <taxon>Streptophyta</taxon>
        <taxon>Embryophyta</taxon>
        <taxon>Tracheophyta</taxon>
        <taxon>Spermatophyta</taxon>
        <taxon>Magnoliopsida</taxon>
        <taxon>Liliopsida</taxon>
        <taxon>Poales</taxon>
        <taxon>Poaceae</taxon>
        <taxon>BOP clade</taxon>
        <taxon>Pooideae</taxon>
        <taxon>Triticodae</taxon>
        <taxon>Triticeae</taxon>
        <taxon>Triticinae</taxon>
        <taxon>Triticum</taxon>
    </lineage>
</organism>
<dbReference type="EMBL" id="LT934119">
    <property type="protein sequence ID" value="VAI18331.1"/>
    <property type="molecule type" value="Genomic_DNA"/>
</dbReference>
<gene>
    <name evidence="12" type="ORF">TRITD_5Av1G148720</name>
</gene>
<dbReference type="PRINTS" id="PR00056">
    <property type="entry name" value="HSFDOMAIN"/>
</dbReference>
<dbReference type="InterPro" id="IPR036390">
    <property type="entry name" value="WH_DNA-bd_sf"/>
</dbReference>
<evidence type="ECO:0000313" key="12">
    <source>
        <dbReference type="EMBL" id="VAI18331.1"/>
    </source>
</evidence>
<feature type="region of interest" description="Disordered" evidence="10">
    <location>
        <begin position="1"/>
        <end position="28"/>
    </location>
</feature>
<feature type="compositionally biased region" description="Low complexity" evidence="10">
    <location>
        <begin position="119"/>
        <end position="134"/>
    </location>
</feature>
<evidence type="ECO:0000313" key="13">
    <source>
        <dbReference type="Proteomes" id="UP000324705"/>
    </source>
</evidence>
<dbReference type="FunFam" id="1.10.10.10:FF:000037">
    <property type="entry name" value="Heat stress transcription factor B-4"/>
    <property type="match status" value="1"/>
</dbReference>
<comment type="subunit">
    <text evidence="2">Homotrimer.</text>
</comment>
<keyword evidence="4" id="KW-0805">Transcription regulation</keyword>
<dbReference type="Gene3D" id="1.10.10.10">
    <property type="entry name" value="Winged helix-like DNA-binding domain superfamily/Winged helix DNA-binding domain"/>
    <property type="match status" value="1"/>
</dbReference>
<dbReference type="AlphaFoldDB" id="A0A9R0TW66"/>
<keyword evidence="6" id="KW-0238">DNA-binding</keyword>
<keyword evidence="5" id="KW-0346">Stress response</keyword>
<comment type="similarity">
    <text evidence="9">Belongs to the HSF family.</text>
</comment>
<evidence type="ECO:0000256" key="2">
    <source>
        <dbReference type="ARBA" id="ARBA00011233"/>
    </source>
</evidence>
<dbReference type="PANTHER" id="PTHR10015">
    <property type="entry name" value="HEAT SHOCK TRANSCRIPTION FACTOR"/>
    <property type="match status" value="1"/>
</dbReference>
<evidence type="ECO:0000256" key="8">
    <source>
        <dbReference type="ARBA" id="ARBA00023242"/>
    </source>
</evidence>
<keyword evidence="8" id="KW-0539">Nucleus</keyword>
<feature type="compositionally biased region" description="Low complexity" evidence="10">
    <location>
        <begin position="1"/>
        <end position="11"/>
    </location>
</feature>
<keyword evidence="13" id="KW-1185">Reference proteome</keyword>
<evidence type="ECO:0000256" key="5">
    <source>
        <dbReference type="ARBA" id="ARBA00023016"/>
    </source>
</evidence>
<proteinExistence type="inferred from homology"/>
<dbReference type="Gramene" id="TRITD5Av1G148720.2">
    <property type="protein sequence ID" value="TRITD5Av1G148720.2"/>
    <property type="gene ID" value="TRITD5Av1G148720"/>
</dbReference>
<sequence length="322" mass="34902">MAGAAAQQQQQKGGGAVRVGGGGPAPFLTKTHQMVEERGTDEVISWGEQGRSFVVWKPVELARDLLPLHFKHCNFSSFVRQLNTYGFRKVVPDRWEFANENFRRGEQGLLSGIRRRKATATTTTPQSSKTSGTGVNVAFPPPLPALRPASASTSGTGNDHSSSSASSPTRPDLSSENEQLRKDNHALAAELALARRHCEGTLGSTVIGRLEDGALLLVVDQITHIKAVFLLLFAGHTLHIGSEELHLCDTWNIGEAQAVFLLLFAGHKLHIGSEEFRLRDAWNIGEAQVGPRLAEPPSHKVVLAGGELRRVISVEPRLLLVA</sequence>
<keyword evidence="7" id="KW-0804">Transcription</keyword>
<reference evidence="12 13" key="1">
    <citation type="submission" date="2017-09" db="EMBL/GenBank/DDBJ databases">
        <authorList>
            <consortium name="International Durum Wheat Genome Sequencing Consortium (IDWGSC)"/>
            <person name="Milanesi L."/>
        </authorList>
    </citation>
    <scope>NUCLEOTIDE SEQUENCE [LARGE SCALE GENOMIC DNA]</scope>
    <source>
        <strain evidence="13">cv. Svevo</strain>
    </source>
</reference>
<evidence type="ECO:0000256" key="10">
    <source>
        <dbReference type="SAM" id="MobiDB-lite"/>
    </source>
</evidence>
<dbReference type="SMART" id="SM00415">
    <property type="entry name" value="HSF"/>
    <property type="match status" value="1"/>
</dbReference>
<comment type="subcellular location">
    <subcellularLocation>
        <location evidence="1">Nucleus</location>
    </subcellularLocation>
</comment>
<evidence type="ECO:0000256" key="9">
    <source>
        <dbReference type="RuleBase" id="RU004020"/>
    </source>
</evidence>
<dbReference type="GO" id="GO:0003700">
    <property type="term" value="F:DNA-binding transcription factor activity"/>
    <property type="evidence" value="ECO:0007669"/>
    <property type="project" value="InterPro"/>
</dbReference>